<evidence type="ECO:0000259" key="1">
    <source>
        <dbReference type="Pfam" id="PF08929"/>
    </source>
</evidence>
<reference evidence="2 3" key="1">
    <citation type="submission" date="2023-04" db="EMBL/GenBank/DDBJ databases">
        <title>Nanopore sequencing of Janthinobacterium from water.</title>
        <authorList>
            <person name="Ciuchcinski K."/>
            <person name="Rokowska A."/>
            <person name="Dziewit L."/>
        </authorList>
    </citation>
    <scope>NUCLEOTIDE SEQUENCE [LARGE SCALE GENOMIC DNA]</scope>
    <source>
        <strain evidence="2 3">DEMB2</strain>
    </source>
</reference>
<dbReference type="Pfam" id="PF08929">
    <property type="entry name" value="PoNi_C"/>
    <property type="match status" value="1"/>
</dbReference>
<protein>
    <submittedName>
        <fullName evidence="2">DUF1911 domain-containing protein</fullName>
    </submittedName>
</protein>
<accession>A0ABY8IDB3</accession>
<proteinExistence type="predicted"/>
<organism evidence="2 3">
    <name type="scientific">Janthinobacterium rivuli</name>
    <dbReference type="NCBI Taxonomy" id="2751478"/>
    <lineage>
        <taxon>Bacteria</taxon>
        <taxon>Pseudomonadati</taxon>
        <taxon>Pseudomonadota</taxon>
        <taxon>Betaproteobacteria</taxon>
        <taxon>Burkholderiales</taxon>
        <taxon>Oxalobacteraceae</taxon>
        <taxon>Janthinobacterium</taxon>
    </lineage>
</organism>
<sequence length="338" mass="39449">MHFHEKRRQKFLSEHYFSFFCNSIKKAIEYWKHNFPPDIETEALARSLAAADFAGQTCDLFLLRYTGGEPLDLLRDELVGVVEAYEISARYKRDFQEKEDFPVFAFQEIDDFERIVQLLGLAILLHRRELIPRIHSLVANSAYDGQDAMYEELVSHDIADRPYLEAWYHQFPYLHLLSATDLESSQEKIEQMQQYLKIWYKSMEKTPWHDSHFSMTEEGGTYFGYWAIEAAAIVYLYDINDSSFRDHIVYPKDLVDFARELDKQAPLAPSAPEKLLVEGGNPCPQTGYWFTPAIPDSRRHFEQGAVMPVSADSQYGATIWQWGTEYNSRLCNSMKFEP</sequence>
<dbReference type="Gene3D" id="1.10.3920.10">
    <property type="entry name" value="PA2201 C-terminal domain-like"/>
    <property type="match status" value="1"/>
</dbReference>
<dbReference type="InterPro" id="IPR028983">
    <property type="entry name" value="PA2201-like_C"/>
</dbReference>
<evidence type="ECO:0000313" key="2">
    <source>
        <dbReference type="EMBL" id="WFR82223.1"/>
    </source>
</evidence>
<dbReference type="SUPFAM" id="SSF140731">
    <property type="entry name" value="PA2201 C-terminal domain-like"/>
    <property type="match status" value="1"/>
</dbReference>
<dbReference type="RefSeq" id="WP_035818209.1">
    <property type="nucleotide sequence ID" value="NZ_CP121464.1"/>
</dbReference>
<dbReference type="EMBL" id="CP121464">
    <property type="protein sequence ID" value="WFR82223.1"/>
    <property type="molecule type" value="Genomic_DNA"/>
</dbReference>
<name>A0ABY8IDB3_9BURK</name>
<keyword evidence="3" id="KW-1185">Reference proteome</keyword>
<feature type="domain" description="PoNi C-terminal" evidence="1">
    <location>
        <begin position="146"/>
        <end position="254"/>
    </location>
</feature>
<dbReference type="Proteomes" id="UP001219584">
    <property type="component" value="Chromosome"/>
</dbReference>
<dbReference type="InterPro" id="IPR015025">
    <property type="entry name" value="PoNi_C"/>
</dbReference>
<evidence type="ECO:0000313" key="3">
    <source>
        <dbReference type="Proteomes" id="UP001219584"/>
    </source>
</evidence>
<gene>
    <name evidence="2" type="ORF">P9875_14065</name>
</gene>